<keyword evidence="4" id="KW-1185">Reference proteome</keyword>
<dbReference type="RefSeq" id="XP_013930292.1">
    <property type="nucleotide sequence ID" value="XM_014074817.1"/>
</dbReference>
<dbReference type="InterPro" id="IPR013783">
    <property type="entry name" value="Ig-like_fold"/>
</dbReference>
<dbReference type="GeneID" id="106555890"/>
<feature type="domain" description="Ig-like" evidence="3">
    <location>
        <begin position="173"/>
        <end position="268"/>
    </location>
</feature>
<evidence type="ECO:0000313" key="4">
    <source>
        <dbReference type="Proteomes" id="UP000504617"/>
    </source>
</evidence>
<name>A0A6I9Z132_9SAUR</name>
<dbReference type="OrthoDB" id="8694217at2759"/>
<dbReference type="SMART" id="SM00407">
    <property type="entry name" value="IGc1"/>
    <property type="match status" value="2"/>
</dbReference>
<dbReference type="PANTHER" id="PTHR23411">
    <property type="entry name" value="TAPASIN"/>
    <property type="match status" value="1"/>
</dbReference>
<dbReference type="InterPro" id="IPR007110">
    <property type="entry name" value="Ig-like_dom"/>
</dbReference>
<dbReference type="InterPro" id="IPR003597">
    <property type="entry name" value="Ig_C1-set"/>
</dbReference>
<keyword evidence="2" id="KW-0393">Immunoglobulin domain</keyword>
<gene>
    <name evidence="5" type="primary">LOC106555890</name>
</gene>
<evidence type="ECO:0000313" key="5">
    <source>
        <dbReference type="RefSeq" id="XP_013930292.1"/>
    </source>
</evidence>
<dbReference type="PROSITE" id="PS50835">
    <property type="entry name" value="IG_LIKE"/>
    <property type="match status" value="2"/>
</dbReference>
<reference evidence="5" key="1">
    <citation type="submission" date="2025-08" db="UniProtKB">
        <authorList>
            <consortium name="RefSeq"/>
        </authorList>
    </citation>
    <scope>IDENTIFICATION</scope>
</reference>
<evidence type="ECO:0000256" key="1">
    <source>
        <dbReference type="ARBA" id="ARBA00023157"/>
    </source>
</evidence>
<feature type="domain" description="Ig-like" evidence="3">
    <location>
        <begin position="64"/>
        <end position="159"/>
    </location>
</feature>
<dbReference type="Pfam" id="PF07654">
    <property type="entry name" value="C1-set"/>
    <property type="match status" value="2"/>
</dbReference>
<evidence type="ECO:0000256" key="2">
    <source>
        <dbReference type="ARBA" id="ARBA00023319"/>
    </source>
</evidence>
<dbReference type="InterPro" id="IPR036179">
    <property type="entry name" value="Ig-like_dom_sf"/>
</dbReference>
<dbReference type="KEGG" id="tsr:106555890"/>
<dbReference type="Proteomes" id="UP000504617">
    <property type="component" value="Unplaced"/>
</dbReference>
<protein>
    <submittedName>
        <fullName evidence="5">Ig heavy chain Mem5-like</fullName>
    </submittedName>
</protein>
<keyword evidence="1" id="KW-1015">Disulfide bond</keyword>
<dbReference type="GO" id="GO:0002376">
    <property type="term" value="P:immune system process"/>
    <property type="evidence" value="ECO:0007669"/>
    <property type="project" value="UniProtKB-ARBA"/>
</dbReference>
<sequence length="280" mass="30999">MQSPLIFRLAVSRENAQNQLFLQMNNFKIDDSATYYCASYSNYAFDAWGQGTSVTVSNGASSAPVVFPLSPSDDQNEGDGQRLTDSNVSIGCLVKGYFPEPATVQWNSGAITSGIHNFPPVHSSGHYTHASLLTIPITQWESESFHCNVEHAATHTTISKKIERCESHEPVAPAVHLLHSPCSPKGKDGTIALVCFIENFYPKEIEVEWLVGSHSGLLTSYTEPPKRDAKKYTYSTHSFVNVTEGDWLEGNTYYCQVTHAASQTRTKSRARKCEGNHLYI</sequence>
<proteinExistence type="predicted"/>
<dbReference type="PROSITE" id="PS00290">
    <property type="entry name" value="IG_MHC"/>
    <property type="match status" value="2"/>
</dbReference>
<accession>A0A6I9Z132</accession>
<dbReference type="InterPro" id="IPR003006">
    <property type="entry name" value="Ig/MHC_CS"/>
</dbReference>
<dbReference type="FunFam" id="2.60.40.10:FF:001690">
    <property type="entry name" value="Immunoglobulin heavy constant epsilon"/>
    <property type="match status" value="1"/>
</dbReference>
<organism evidence="4 5">
    <name type="scientific">Thamnophis sirtalis</name>
    <dbReference type="NCBI Taxonomy" id="35019"/>
    <lineage>
        <taxon>Eukaryota</taxon>
        <taxon>Metazoa</taxon>
        <taxon>Chordata</taxon>
        <taxon>Craniata</taxon>
        <taxon>Vertebrata</taxon>
        <taxon>Euteleostomi</taxon>
        <taxon>Lepidosauria</taxon>
        <taxon>Squamata</taxon>
        <taxon>Bifurcata</taxon>
        <taxon>Unidentata</taxon>
        <taxon>Episquamata</taxon>
        <taxon>Toxicofera</taxon>
        <taxon>Serpentes</taxon>
        <taxon>Colubroidea</taxon>
        <taxon>Colubridae</taxon>
        <taxon>Natricinae</taxon>
        <taxon>Thamnophis</taxon>
    </lineage>
</organism>
<dbReference type="InterPro" id="IPR050380">
    <property type="entry name" value="Immune_Resp_Modulators"/>
</dbReference>
<dbReference type="Gene3D" id="2.60.40.10">
    <property type="entry name" value="Immunoglobulins"/>
    <property type="match status" value="3"/>
</dbReference>
<dbReference type="SUPFAM" id="SSF48726">
    <property type="entry name" value="Immunoglobulin"/>
    <property type="match status" value="3"/>
</dbReference>
<dbReference type="AlphaFoldDB" id="A0A6I9Z132"/>
<evidence type="ECO:0000259" key="3">
    <source>
        <dbReference type="PROSITE" id="PS50835"/>
    </source>
</evidence>